<sequence length="384" mass="39449">MAENSVNVSLKEGPYSEVARLIGIPNVTDQAQSVALAGDGQTLAVGTRGNGGVYVFVNNCGVWEQQANLVIANSSSQGNSVSLSFDGNYLVSGAPSDKTGGISVGAAFVFHREGVTWTQMGDKLVGSNNIGASQQGASVAISKNGKTIAVGGPGDGTVGAVWTFIFNGTIWVQDAKLIGSNGYMSQQGTSVALSEDGTILAEGGFTDDNDRGAAWVFERIEGTWIQNGPKLFGCGSIGGSFQGISVSLDSCGKLLAVGGSGTANIGVVFIYERIKNKWKQFGNKISGKGPLKTAALGVSVSLSGNGNLLAIGASFFDASGTTLIFKRKNCKYVLIQIVTGSNSNPNQFQGSSVSFSANGKTLAVGGPGRLGSGTQGMTWIFDNH</sequence>
<dbReference type="SUPFAM" id="SSF69322">
    <property type="entry name" value="Tricorn protease domain 2"/>
    <property type="match status" value="1"/>
</dbReference>
<gene>
    <name evidence="1" type="ORF">Hyperionvirus6_22</name>
</gene>
<protein>
    <submittedName>
        <fullName evidence="1">Uncharacterized protein</fullName>
    </submittedName>
</protein>
<dbReference type="Gene3D" id="2.120.10.80">
    <property type="entry name" value="Kelch-type beta propeller"/>
    <property type="match status" value="1"/>
</dbReference>
<reference evidence="1" key="1">
    <citation type="submission" date="2018-10" db="EMBL/GenBank/DDBJ databases">
        <title>Hidden diversity of soil giant viruses.</title>
        <authorList>
            <person name="Schulz F."/>
            <person name="Alteio L."/>
            <person name="Goudeau D."/>
            <person name="Ryan E.M."/>
            <person name="Malmstrom R.R."/>
            <person name="Blanchard J."/>
            <person name="Woyke T."/>
        </authorList>
    </citation>
    <scope>NUCLEOTIDE SEQUENCE</scope>
    <source>
        <strain evidence="1">HYV1</strain>
    </source>
</reference>
<dbReference type="EMBL" id="MK072388">
    <property type="protein sequence ID" value="AYV83341.1"/>
    <property type="molecule type" value="Genomic_DNA"/>
</dbReference>
<dbReference type="InterPro" id="IPR015943">
    <property type="entry name" value="WD40/YVTN_repeat-like_dom_sf"/>
</dbReference>
<dbReference type="PANTHER" id="PTHR36220">
    <property type="entry name" value="UNNAMED PRODUCT"/>
    <property type="match status" value="1"/>
</dbReference>
<dbReference type="InterPro" id="IPR015915">
    <property type="entry name" value="Kelch-typ_b-propeller"/>
</dbReference>
<dbReference type="Gene3D" id="2.130.10.10">
    <property type="entry name" value="YVTN repeat-like/Quinoprotein amine dehydrogenase"/>
    <property type="match status" value="1"/>
</dbReference>
<dbReference type="PANTHER" id="PTHR36220:SF1">
    <property type="entry name" value="GAMMA TUBULIN COMPLEX COMPONENT C-TERMINAL DOMAIN-CONTAINING PROTEIN"/>
    <property type="match status" value="1"/>
</dbReference>
<evidence type="ECO:0000313" key="1">
    <source>
        <dbReference type="EMBL" id="AYV83341.1"/>
    </source>
</evidence>
<organism evidence="1">
    <name type="scientific">Hyperionvirus sp</name>
    <dbReference type="NCBI Taxonomy" id="2487770"/>
    <lineage>
        <taxon>Viruses</taxon>
        <taxon>Varidnaviria</taxon>
        <taxon>Bamfordvirae</taxon>
        <taxon>Nucleocytoviricota</taxon>
        <taxon>Megaviricetes</taxon>
        <taxon>Imitervirales</taxon>
        <taxon>Mimiviridae</taxon>
        <taxon>Klosneuvirinae</taxon>
    </lineage>
</organism>
<name>A0A3G5AAT2_9VIRU</name>
<accession>A0A3G5AAT2</accession>
<proteinExistence type="predicted"/>